<keyword evidence="3" id="KW-0269">Exonuclease</keyword>
<evidence type="ECO:0000313" key="3">
    <source>
        <dbReference type="EMBL" id="SKC09062.1"/>
    </source>
</evidence>
<dbReference type="PANTHER" id="PTHR32114">
    <property type="entry name" value="ABC TRANSPORTER ABCH.3"/>
    <property type="match status" value="1"/>
</dbReference>
<keyword evidence="1" id="KW-0175">Coiled coil</keyword>
<keyword evidence="3" id="KW-0540">Nuclease</keyword>
<dbReference type="RefSeq" id="WP_082216585.1">
    <property type="nucleotide sequence ID" value="NZ_FUZA01000006.1"/>
</dbReference>
<dbReference type="Gene3D" id="3.40.50.300">
    <property type="entry name" value="P-loop containing nucleotide triphosphate hydrolases"/>
    <property type="match status" value="2"/>
</dbReference>
<dbReference type="InterPro" id="IPR038729">
    <property type="entry name" value="Rad50/SbcC_AAA"/>
</dbReference>
<dbReference type="Pfam" id="PF13476">
    <property type="entry name" value="AAA_23"/>
    <property type="match status" value="1"/>
</dbReference>
<dbReference type="OrthoDB" id="9795626at2"/>
<feature type="domain" description="Rad50/SbcC-type AAA" evidence="2">
    <location>
        <begin position="6"/>
        <end position="236"/>
    </location>
</feature>
<evidence type="ECO:0000256" key="1">
    <source>
        <dbReference type="SAM" id="Coils"/>
    </source>
</evidence>
<keyword evidence="3" id="KW-0378">Hydrolase</keyword>
<proteinExistence type="predicted"/>
<feature type="coiled-coil region" evidence="1">
    <location>
        <begin position="612"/>
        <end position="646"/>
    </location>
</feature>
<dbReference type="Pfam" id="PF13558">
    <property type="entry name" value="SbcC_Walker_B"/>
    <property type="match status" value="1"/>
</dbReference>
<dbReference type="SUPFAM" id="SSF52540">
    <property type="entry name" value="P-loop containing nucleoside triphosphate hydrolases"/>
    <property type="match status" value="1"/>
</dbReference>
<evidence type="ECO:0000259" key="2">
    <source>
        <dbReference type="Pfam" id="PF13476"/>
    </source>
</evidence>
<gene>
    <name evidence="3" type="ORF">SAMN05660293_04066</name>
</gene>
<dbReference type="GO" id="GO:0016887">
    <property type="term" value="F:ATP hydrolysis activity"/>
    <property type="evidence" value="ECO:0007669"/>
    <property type="project" value="InterPro"/>
</dbReference>
<keyword evidence="4" id="KW-1185">Reference proteome</keyword>
<sequence>MIPIYLKIKGLYSYQTEQEIHFNALTDASLFGIFGAVGSGKSSILEAITFALYGDTERLNSKGDDRTYNMMNLRSDELLIDFECIAGKNGDRYRFTVRGKRNSKNFKDVKTFDRRGYIWQDENWVPLAEFENAESIIGLSYDNFRRTIIIPQGRFQEFIELRDAERTRMMKELFQLEKYDLSRNVGSLIKRNDLAISNVDGQLTGLGEVTGEMVAAEEKRREEVRIEIKKVSEELRIQTELEAAFQKLKLTAEKVRLLQMQLQTLETERPQMQEREAMLKIFETCSIHFKSILDQKNTLNASIARDQKIFENNKIRLDELTKLSEKQLELLTRLQPQYEKREELLDTADELEKIIQIIDNRVSAAKRKDALGRGNEQLKEKEASIARLTKQKQEKESENEQRKNGLSDIQEISEIKAWFTTCDALVEKRQSVKIEAETLQADIAAQQQLLTAKINAVNTGFALELTENTSLESFTNAIQLFLTKSEAESRQKNRELLSLHTKLALHQYAGAIVDGEPCPLCGSAHHPSVLHADNAVSEHIKVAESALTTLAAKEKAIRASQAPIERILNQIENLEKLKATIKQRWMETKAQLETHEKSFIWNKFDKNDRNGFEKHFAEITKNQSEIKEAEAEIKALSLKIETENLEKTEKIEKPLQSLKDEVLRFENTVLTLAGQLQKVNLTEFEDQPKAAILEKITAFKTSYKEITTLFEQSEKDLDAVQKEKDMLSGSQGTLKTTLDSNHRDLANLQISVEAQLKAFDFKSEEQVKEILQNSISIDAERKAIETFKYALDTTSRDLGNLLKENAEQQYDPEQHEKAIKAKETLTESLNAFRKEEGGLDRLLKKMAEDLAKKAALLTEKARLQLRKEHLDDLAKLFRSSGFVDYASSIYLQNLIQAANHRFHQMTHQQLHLELGEGNSFWVRDLLNGGHLRLLKTLSGGQKFQAALSLALALADHIHVRNGSKHNFFFLDEGFGSLDKNALQTVFETLKSLRKENRIVGIISHVEDLQQEIQTYLSIEETEEGSRIIPSWK</sequence>
<feature type="coiled-coil region" evidence="1">
    <location>
        <begin position="341"/>
        <end position="449"/>
    </location>
</feature>
<dbReference type="GO" id="GO:0004527">
    <property type="term" value="F:exonuclease activity"/>
    <property type="evidence" value="ECO:0007669"/>
    <property type="project" value="UniProtKB-KW"/>
</dbReference>
<dbReference type="InterPro" id="IPR027417">
    <property type="entry name" value="P-loop_NTPase"/>
</dbReference>
<reference evidence="4" key="1">
    <citation type="submission" date="2017-02" db="EMBL/GenBank/DDBJ databases">
        <authorList>
            <person name="Varghese N."/>
            <person name="Submissions S."/>
        </authorList>
    </citation>
    <scope>NUCLEOTIDE SEQUENCE [LARGE SCALE GENOMIC DNA]</scope>
    <source>
        <strain evidence="4">DSM 22270</strain>
    </source>
</reference>
<dbReference type="EMBL" id="FUZA01000006">
    <property type="protein sequence ID" value="SKC09062.1"/>
    <property type="molecule type" value="Genomic_DNA"/>
</dbReference>
<dbReference type="PANTHER" id="PTHR32114:SF2">
    <property type="entry name" value="ABC TRANSPORTER ABCH.3"/>
    <property type="match status" value="1"/>
</dbReference>
<organism evidence="3 4">
    <name type="scientific">Dyadobacter psychrophilus</name>
    <dbReference type="NCBI Taxonomy" id="651661"/>
    <lineage>
        <taxon>Bacteria</taxon>
        <taxon>Pseudomonadati</taxon>
        <taxon>Bacteroidota</taxon>
        <taxon>Cytophagia</taxon>
        <taxon>Cytophagales</taxon>
        <taxon>Spirosomataceae</taxon>
        <taxon>Dyadobacter</taxon>
    </lineage>
</organism>
<dbReference type="AlphaFoldDB" id="A0A1T5GKX1"/>
<feature type="coiled-coil region" evidence="1">
    <location>
        <begin position="214"/>
        <end position="275"/>
    </location>
</feature>
<protein>
    <submittedName>
        <fullName evidence="3">Exonuclease SbcC</fullName>
    </submittedName>
</protein>
<dbReference type="STRING" id="651661.SAMN05660293_04066"/>
<dbReference type="GO" id="GO:0006302">
    <property type="term" value="P:double-strand break repair"/>
    <property type="evidence" value="ECO:0007669"/>
    <property type="project" value="InterPro"/>
</dbReference>
<accession>A0A1T5GKX1</accession>
<dbReference type="Proteomes" id="UP000190897">
    <property type="component" value="Unassembled WGS sequence"/>
</dbReference>
<name>A0A1T5GKX1_9BACT</name>
<evidence type="ECO:0000313" key="4">
    <source>
        <dbReference type="Proteomes" id="UP000190897"/>
    </source>
</evidence>